<evidence type="ECO:0000313" key="1">
    <source>
        <dbReference type="EMBL" id="CAF2108609.1"/>
    </source>
</evidence>
<organism evidence="1 2">
    <name type="scientific">Rotaria magnacalcarata</name>
    <dbReference type="NCBI Taxonomy" id="392030"/>
    <lineage>
        <taxon>Eukaryota</taxon>
        <taxon>Metazoa</taxon>
        <taxon>Spiralia</taxon>
        <taxon>Gnathifera</taxon>
        <taxon>Rotifera</taxon>
        <taxon>Eurotatoria</taxon>
        <taxon>Bdelloidea</taxon>
        <taxon>Philodinida</taxon>
        <taxon>Philodinidae</taxon>
        <taxon>Rotaria</taxon>
    </lineage>
</organism>
<name>A0A816UGH6_9BILA</name>
<proteinExistence type="predicted"/>
<reference evidence="1" key="1">
    <citation type="submission" date="2021-02" db="EMBL/GenBank/DDBJ databases">
        <authorList>
            <person name="Nowell W R."/>
        </authorList>
    </citation>
    <scope>NUCLEOTIDE SEQUENCE</scope>
</reference>
<sequence length="237" mass="26672">MTSDVVCSLFTIDIDCSKKVSYYCRGCLYPLASPQQSTCTAECSMNNRRRSFRNVSELVLCAVKKEISSTAKRYVNLIQEYQNQPRMVLLGDILNGQQIHDLFRNGIIINTDAGEKLKFNIRAQYATFNLLALAQNCNIIQFNDYDACPECDIHGIAIGRQVFYPYSATPAAPKTDHDYTTLSIQNTTVTASKGIKGSTPLTKILVFPDQIAIDYMHLVCSGHFKTLITYWEKNLLP</sequence>
<accession>A0A816UGH6</accession>
<dbReference type="EMBL" id="CAJNRE010012231">
    <property type="protein sequence ID" value="CAF2108609.1"/>
    <property type="molecule type" value="Genomic_DNA"/>
</dbReference>
<evidence type="ECO:0000313" key="2">
    <source>
        <dbReference type="Proteomes" id="UP000663824"/>
    </source>
</evidence>
<comment type="caution">
    <text evidence="1">The sequence shown here is derived from an EMBL/GenBank/DDBJ whole genome shotgun (WGS) entry which is preliminary data.</text>
</comment>
<dbReference type="Proteomes" id="UP000663824">
    <property type="component" value="Unassembled WGS sequence"/>
</dbReference>
<gene>
    <name evidence="1" type="ORF">MBJ925_LOCUS23743</name>
</gene>
<protein>
    <submittedName>
        <fullName evidence="1">Uncharacterized protein</fullName>
    </submittedName>
</protein>
<dbReference type="AlphaFoldDB" id="A0A816UGH6"/>